<proteinExistence type="predicted"/>
<dbReference type="InterPro" id="IPR028082">
    <property type="entry name" value="Peripla_BP_I"/>
</dbReference>
<dbReference type="GO" id="GO:0000976">
    <property type="term" value="F:transcription cis-regulatory region binding"/>
    <property type="evidence" value="ECO:0007669"/>
    <property type="project" value="TreeGrafter"/>
</dbReference>
<dbReference type="Gene3D" id="3.40.50.2300">
    <property type="match status" value="2"/>
</dbReference>
<dbReference type="InterPro" id="IPR025997">
    <property type="entry name" value="SBP_2_dom"/>
</dbReference>
<comment type="caution">
    <text evidence="5">The sequence shown here is derived from an EMBL/GenBank/DDBJ whole genome shotgun (WGS) entry which is preliminary data.</text>
</comment>
<dbReference type="Proteomes" id="UP000195326">
    <property type="component" value="Unassembled WGS sequence"/>
</dbReference>
<dbReference type="SUPFAM" id="SSF47413">
    <property type="entry name" value="lambda repressor-like DNA-binding domains"/>
    <property type="match status" value="1"/>
</dbReference>
<dbReference type="PROSITE" id="PS50932">
    <property type="entry name" value="HTH_LACI_2"/>
    <property type="match status" value="1"/>
</dbReference>
<dbReference type="InterPro" id="IPR000843">
    <property type="entry name" value="HTH_LacI"/>
</dbReference>
<evidence type="ECO:0000256" key="2">
    <source>
        <dbReference type="ARBA" id="ARBA00023125"/>
    </source>
</evidence>
<reference evidence="5" key="2">
    <citation type="journal article" date="2018" name="BMC Genomics">
        <title>Whole genome sequencing and function prediction of 133 gut anaerobes isolated from chicken caecum in pure cultures.</title>
        <authorList>
            <person name="Medvecky M."/>
            <person name="Cejkova D."/>
            <person name="Polansky O."/>
            <person name="Karasova D."/>
            <person name="Kubasova T."/>
            <person name="Cizek A."/>
            <person name="Rychlik I."/>
        </authorList>
    </citation>
    <scope>NUCLEOTIDE SEQUENCE</scope>
    <source>
        <strain evidence="6">An179</strain>
        <strain evidence="5">An180</strain>
    </source>
</reference>
<keyword evidence="2" id="KW-0238">DNA-binding</keyword>
<organism evidence="5 8">
    <name type="scientific">Butyricicoccus pullicaecorum</name>
    <dbReference type="NCBI Taxonomy" id="501571"/>
    <lineage>
        <taxon>Bacteria</taxon>
        <taxon>Bacillati</taxon>
        <taxon>Bacillota</taxon>
        <taxon>Clostridia</taxon>
        <taxon>Eubacteriales</taxon>
        <taxon>Butyricicoccaceae</taxon>
        <taxon>Butyricicoccus</taxon>
    </lineage>
</organism>
<name>A0A1Y4L7X0_9FIRM</name>
<dbReference type="PANTHER" id="PTHR30146:SF152">
    <property type="entry name" value="TRANSCRIPTIONAL REGULATORY PROTEIN"/>
    <property type="match status" value="1"/>
</dbReference>
<protein>
    <recommendedName>
        <fullName evidence="4">HTH lacI-type domain-containing protein</fullName>
    </recommendedName>
</protein>
<feature type="domain" description="HTH lacI-type" evidence="4">
    <location>
        <begin position="3"/>
        <end position="57"/>
    </location>
</feature>
<dbReference type="Pfam" id="PF00356">
    <property type="entry name" value="LacI"/>
    <property type="match status" value="1"/>
</dbReference>
<dbReference type="GO" id="GO:0003700">
    <property type="term" value="F:DNA-binding transcription factor activity"/>
    <property type="evidence" value="ECO:0007669"/>
    <property type="project" value="TreeGrafter"/>
</dbReference>
<dbReference type="STRING" id="501571.GCA_900143195_00886"/>
<accession>A0A1Y4L7X0</accession>
<reference evidence="7 8" key="1">
    <citation type="submission" date="2017-04" db="EMBL/GenBank/DDBJ databases">
        <title>Function of individual gut microbiota members based on whole genome sequencing of pure cultures obtained from chicken caecum.</title>
        <authorList>
            <person name="Medvecky M."/>
            <person name="Cejkova D."/>
            <person name="Polansky O."/>
            <person name="Karasova D."/>
            <person name="Kubasova T."/>
            <person name="Cizek A."/>
            <person name="Rychlik I."/>
        </authorList>
    </citation>
    <scope>NUCLEOTIDE SEQUENCE [LARGE SCALE GENOMIC DNA]</scope>
    <source>
        <strain evidence="7">An179</strain>
        <strain evidence="8">An180</strain>
    </source>
</reference>
<sequence length="341" mass="37541">MAVTLKQIAEIAGVSRGTVDRALHDRGRVSPEVAERVRRIAEELGYHPNAVGQALARSRKQIKIGIIVQSAETPTMKIVVEGAEQAARALQKEGVEVVIRTMESVDAIQEMLYLDELMEMGIHGLAITPADDAIICEKLNEIADQGIPVVTFNADLPQSKRMCFVGQDNARAGRTAAGLMALMVAQDGKVATITGHLRNDGHRMRCTSFSEELRCIAPGIMTLPIQPCFDRDDCAYELTQHLLAEHPDLAGIYVAANGQHGVCEALREAGRDGKVRVIAYDVTPQNIDELRQGTISILIDQTAREQGSRPLMLLRDFILYGRRPEHSFCYTGITLKTRYNL</sequence>
<keyword evidence="1" id="KW-0805">Transcription regulation</keyword>
<gene>
    <name evidence="6" type="ORF">B5F15_10085</name>
    <name evidence="5" type="ORF">B5F17_07480</name>
</gene>
<evidence type="ECO:0000313" key="8">
    <source>
        <dbReference type="Proteomes" id="UP000195897"/>
    </source>
</evidence>
<evidence type="ECO:0000256" key="1">
    <source>
        <dbReference type="ARBA" id="ARBA00023015"/>
    </source>
</evidence>
<dbReference type="SUPFAM" id="SSF53822">
    <property type="entry name" value="Periplasmic binding protein-like I"/>
    <property type="match status" value="1"/>
</dbReference>
<evidence type="ECO:0000259" key="4">
    <source>
        <dbReference type="PROSITE" id="PS50932"/>
    </source>
</evidence>
<dbReference type="SMART" id="SM00354">
    <property type="entry name" value="HTH_LACI"/>
    <property type="match status" value="1"/>
</dbReference>
<dbReference type="PANTHER" id="PTHR30146">
    <property type="entry name" value="LACI-RELATED TRANSCRIPTIONAL REPRESSOR"/>
    <property type="match status" value="1"/>
</dbReference>
<dbReference type="Gene3D" id="1.10.260.40">
    <property type="entry name" value="lambda repressor-like DNA-binding domains"/>
    <property type="match status" value="1"/>
</dbReference>
<evidence type="ECO:0000313" key="5">
    <source>
        <dbReference type="EMBL" id="OUP52817.1"/>
    </source>
</evidence>
<evidence type="ECO:0000256" key="3">
    <source>
        <dbReference type="ARBA" id="ARBA00023163"/>
    </source>
</evidence>
<dbReference type="CDD" id="cd06307">
    <property type="entry name" value="PBP1_sugar_binding"/>
    <property type="match status" value="1"/>
</dbReference>
<dbReference type="Proteomes" id="UP000195897">
    <property type="component" value="Unassembled WGS sequence"/>
</dbReference>
<keyword evidence="3" id="KW-0804">Transcription</keyword>
<dbReference type="EMBL" id="NFKL01000013">
    <property type="protein sequence ID" value="OUP57447.1"/>
    <property type="molecule type" value="Genomic_DNA"/>
</dbReference>
<dbReference type="EMBL" id="NFKK01000007">
    <property type="protein sequence ID" value="OUP52817.1"/>
    <property type="molecule type" value="Genomic_DNA"/>
</dbReference>
<dbReference type="InterPro" id="IPR010982">
    <property type="entry name" value="Lambda_DNA-bd_dom_sf"/>
</dbReference>
<evidence type="ECO:0000313" key="7">
    <source>
        <dbReference type="Proteomes" id="UP000195326"/>
    </source>
</evidence>
<dbReference type="Pfam" id="PF13407">
    <property type="entry name" value="Peripla_BP_4"/>
    <property type="match status" value="1"/>
</dbReference>
<dbReference type="CDD" id="cd01392">
    <property type="entry name" value="HTH_LacI"/>
    <property type="match status" value="1"/>
</dbReference>
<dbReference type="RefSeq" id="WP_087372550.1">
    <property type="nucleotide sequence ID" value="NZ_JBKTCX010000034.1"/>
</dbReference>
<dbReference type="AlphaFoldDB" id="A0A1Y4L7X0"/>
<evidence type="ECO:0000313" key="6">
    <source>
        <dbReference type="EMBL" id="OUP57447.1"/>
    </source>
</evidence>